<feature type="region of interest" description="Disordered" evidence="4">
    <location>
        <begin position="1057"/>
        <end position="1079"/>
    </location>
</feature>
<dbReference type="Proteomes" id="UP001629113">
    <property type="component" value="Unassembled WGS sequence"/>
</dbReference>
<feature type="compositionally biased region" description="Gly residues" evidence="4">
    <location>
        <begin position="1318"/>
        <end position="1333"/>
    </location>
</feature>
<feature type="region of interest" description="Disordered" evidence="4">
    <location>
        <begin position="554"/>
        <end position="740"/>
    </location>
</feature>
<feature type="compositionally biased region" description="Basic and acidic residues" evidence="4">
    <location>
        <begin position="219"/>
        <end position="251"/>
    </location>
</feature>
<comment type="subcellular location">
    <subcellularLocation>
        <location evidence="1">Nucleus</location>
    </subcellularLocation>
</comment>
<feature type="region of interest" description="Disordered" evidence="4">
    <location>
        <begin position="1093"/>
        <end position="1242"/>
    </location>
</feature>
<feature type="compositionally biased region" description="Polar residues" evidence="4">
    <location>
        <begin position="1305"/>
        <end position="1314"/>
    </location>
</feature>
<evidence type="ECO:0000256" key="2">
    <source>
        <dbReference type="ARBA" id="ARBA00022553"/>
    </source>
</evidence>
<feature type="compositionally biased region" description="Pro residues" evidence="4">
    <location>
        <begin position="800"/>
        <end position="809"/>
    </location>
</feature>
<name>A0ABR4PM45_9HELO</name>
<feature type="compositionally biased region" description="Polar residues" evidence="4">
    <location>
        <begin position="821"/>
        <end position="836"/>
    </location>
</feature>
<evidence type="ECO:0000259" key="5">
    <source>
        <dbReference type="Pfam" id="PF09444"/>
    </source>
</evidence>
<feature type="region of interest" description="Disordered" evidence="4">
    <location>
        <begin position="914"/>
        <end position="941"/>
    </location>
</feature>
<feature type="region of interest" description="Disordered" evidence="4">
    <location>
        <begin position="52"/>
        <end position="313"/>
    </location>
</feature>
<feature type="region of interest" description="Disordered" evidence="4">
    <location>
        <begin position="1"/>
        <end position="25"/>
    </location>
</feature>
<feature type="compositionally biased region" description="Acidic residues" evidence="4">
    <location>
        <begin position="663"/>
        <end position="689"/>
    </location>
</feature>
<feature type="region of interest" description="Disordered" evidence="4">
    <location>
        <begin position="799"/>
        <end position="836"/>
    </location>
</feature>
<keyword evidence="3" id="KW-0539">Nucleus</keyword>
<feature type="compositionally biased region" description="Acidic residues" evidence="4">
    <location>
        <begin position="256"/>
        <end position="269"/>
    </location>
</feature>
<feature type="region of interest" description="Disordered" evidence="4">
    <location>
        <begin position="1299"/>
        <end position="1339"/>
    </location>
</feature>
<feature type="compositionally biased region" description="Polar residues" evidence="4">
    <location>
        <begin position="138"/>
        <end position="147"/>
    </location>
</feature>
<feature type="region of interest" description="Disordered" evidence="4">
    <location>
        <begin position="971"/>
        <end position="1005"/>
    </location>
</feature>
<organism evidence="6 7">
    <name type="scientific">Phlyctema vagabunda</name>
    <dbReference type="NCBI Taxonomy" id="108571"/>
    <lineage>
        <taxon>Eukaryota</taxon>
        <taxon>Fungi</taxon>
        <taxon>Dikarya</taxon>
        <taxon>Ascomycota</taxon>
        <taxon>Pezizomycotina</taxon>
        <taxon>Leotiomycetes</taxon>
        <taxon>Helotiales</taxon>
        <taxon>Dermateaceae</taxon>
        <taxon>Phlyctema</taxon>
    </lineage>
</organism>
<feature type="compositionally biased region" description="Basic and acidic residues" evidence="4">
    <location>
        <begin position="1227"/>
        <end position="1242"/>
    </location>
</feature>
<feature type="compositionally biased region" description="Polar residues" evidence="4">
    <location>
        <begin position="56"/>
        <end position="70"/>
    </location>
</feature>
<feature type="compositionally biased region" description="Acidic residues" evidence="4">
    <location>
        <begin position="87"/>
        <end position="97"/>
    </location>
</feature>
<sequence>MASSRESSPAIGSSPPTPSQLTPNSKVKAMLAAFDDSDDDSVSGSTAAKLALLTRKSITSQSKASRQSTPAIADASGAQSPESSEKNDEEDEDEDEEIVRPKGRLAARMMAAHQSSDEDEPVAKTARERVLKLLSKPKSPQQAMSTKASEESEDDDVPVPSRKRKSLTARNSTPISSPRAATASPGMFVSPVPRRAASPAAGSNSDSDHLPANPAFGNRFKELVAKKRKERLEKEQELNRQKAVKAAERKRLAAAMDEEDGMENSDDDVEQRLTQTQRPTRRAGKKALEEMHRETQRLSRSMQLAHQAKTKKKITKASLFAKFNYKPAGYVDEASDPTRPASSSSTSAPHSDVEMRDTPPTSPPQIDELNKSAEAVEVPIIVEDQMGLDEAELPTFEQILSHIPSSPPAQIEKGKGKAIEEDVAPALVMKKPVFKQRPIRVRPPMMKDRKSSPLEDSDSDLEIVSGKTSVQRKMDDIFGRVPAKKANEASSMHALRMLAHLTSPGKKPFGKNQKPSMTTSELQMSLQQRARQQASREREERLQALRAKGIIVQTAEEREKELAEVEDLISKARREGEEIMRREKAAAKKERKARGEEEPLDGSSDDEEWQEEKENLREELSGSGSGSEGDEEELEDDEEDEVMSEGDDEVAEPNHLLDKEAADSEEEEANLSIDDDAAVENDEVEDEEVLLNANNRRARRAKVISDDEDEPEHQSPPLIKSPVQFESPMQRRTDSPIAPNSVLRSATKTFIPGVTVSGPAGLGLTQIFAGTMDDSQVDDLGSQTQAINDGHDSLAFLRRIPPPTLPPFEPTMEDSQDLVADSQSRASQVPESQLPETQAIQLNFSQSQIHGFDSLVEDPFSTQYSEFPEATQDAGFQHITPIRSRFAEPPPSTVDTVVIEPTILPETPIVKKKGKLRRRNQVTTFSDEDDAAPEPDNMDIDEDEFDITSNAFDVMRKALKRPAVVDNFDKKKSKAKEMVNEQAEESEDEYAGLGGASDDESGGEEDAFVKEMIDDAAGKDADASKIAAFYADRERANDEKQVEKLYNDITKGMLRRKRGADYDLSDSDDGGEAKRRMKRKEFARMRKALLADERIGKIAENPKRQAFLRAIEDRDSEDEMGFLDDFAEQGETTDSQSQSQVDDSQQKIPDSQPDTSMGPPKRKNTDDQYAENRPAPNLRRTQPSKKPANLSEIRESLSSLIEEPNAMIGPEDSGSESDGDLEIEGEPDQKSVKNKEKENRDPFALRRTNVAVIDRISLKRASSSNLSTNTRLAFSVSSSASSFKVPALLRRATTNNSVASTTSSISGGMASTTERMAGGAGSGGGVKRGGGKSSGVNYYARESERSAKLVKTEKKREQKRFKGAEVRRKVVGGLFGGGKFE</sequence>
<feature type="compositionally biased region" description="Low complexity" evidence="4">
    <location>
        <begin position="337"/>
        <end position="350"/>
    </location>
</feature>
<dbReference type="InterPro" id="IPR018564">
    <property type="entry name" value="Repl_chkpnt_MRC1_dom"/>
</dbReference>
<feature type="compositionally biased region" description="Basic and acidic residues" evidence="4">
    <location>
        <begin position="1093"/>
        <end position="1103"/>
    </location>
</feature>
<evidence type="ECO:0000256" key="4">
    <source>
        <dbReference type="SAM" id="MobiDB-lite"/>
    </source>
</evidence>
<gene>
    <name evidence="6" type="ORF">PVAG01_03692</name>
</gene>
<feature type="compositionally biased region" description="Acidic residues" evidence="4">
    <location>
        <begin position="1114"/>
        <end position="1128"/>
    </location>
</feature>
<protein>
    <submittedName>
        <fullName evidence="6">Mediator of replication checkpoint protein 1</fullName>
    </submittedName>
</protein>
<feature type="compositionally biased region" description="Low complexity" evidence="4">
    <location>
        <begin position="522"/>
        <end position="533"/>
    </location>
</feature>
<evidence type="ECO:0000313" key="7">
    <source>
        <dbReference type="Proteomes" id="UP001629113"/>
    </source>
</evidence>
<accession>A0ABR4PM45</accession>
<dbReference type="PANTHER" id="PTHR14396">
    <property type="entry name" value="CLASPIN"/>
    <property type="match status" value="1"/>
</dbReference>
<feature type="compositionally biased region" description="Low complexity" evidence="4">
    <location>
        <begin position="1134"/>
        <end position="1143"/>
    </location>
</feature>
<dbReference type="EMBL" id="JBFCZG010000003">
    <property type="protein sequence ID" value="KAL3424411.1"/>
    <property type="molecule type" value="Genomic_DNA"/>
</dbReference>
<dbReference type="InterPro" id="IPR024146">
    <property type="entry name" value="Claspin"/>
</dbReference>
<feature type="compositionally biased region" description="Acidic residues" evidence="4">
    <location>
        <begin position="926"/>
        <end position="941"/>
    </location>
</feature>
<dbReference type="PANTHER" id="PTHR14396:SF10">
    <property type="entry name" value="CLASPIN"/>
    <property type="match status" value="1"/>
</dbReference>
<keyword evidence="7" id="KW-1185">Reference proteome</keyword>
<evidence type="ECO:0000313" key="6">
    <source>
        <dbReference type="EMBL" id="KAL3424411.1"/>
    </source>
</evidence>
<feature type="compositionally biased region" description="Acidic residues" evidence="4">
    <location>
        <begin position="1213"/>
        <end position="1226"/>
    </location>
</feature>
<proteinExistence type="predicted"/>
<comment type="caution">
    <text evidence="6">The sequence shown here is derived from an EMBL/GenBank/DDBJ whole genome shotgun (WGS) entry which is preliminary data.</text>
</comment>
<feature type="compositionally biased region" description="Basic and acidic residues" evidence="4">
    <location>
        <begin position="121"/>
        <end position="131"/>
    </location>
</feature>
<feature type="region of interest" description="Disordered" evidence="4">
    <location>
        <begin position="501"/>
        <end position="541"/>
    </location>
</feature>
<feature type="compositionally biased region" description="Polar residues" evidence="4">
    <location>
        <begin position="1"/>
        <end position="11"/>
    </location>
</feature>
<feature type="compositionally biased region" description="Acidic residues" evidence="4">
    <location>
        <begin position="598"/>
        <end position="611"/>
    </location>
</feature>
<feature type="compositionally biased region" description="Basic and acidic residues" evidence="4">
    <location>
        <begin position="555"/>
        <end position="597"/>
    </location>
</feature>
<reference evidence="6 7" key="1">
    <citation type="submission" date="2024-06" db="EMBL/GenBank/DDBJ databases">
        <title>Complete genome of Phlyctema vagabunda strain 19-DSS-EL-015.</title>
        <authorList>
            <person name="Fiorenzani C."/>
        </authorList>
    </citation>
    <scope>NUCLEOTIDE SEQUENCE [LARGE SCALE GENOMIC DNA]</scope>
    <source>
        <strain evidence="6 7">19-DSS-EL-015</strain>
    </source>
</reference>
<feature type="compositionally biased region" description="Basic and acidic residues" evidence="4">
    <location>
        <begin position="286"/>
        <end position="297"/>
    </location>
</feature>
<feature type="compositionally biased region" description="Acidic residues" evidence="4">
    <location>
        <begin position="628"/>
        <end position="651"/>
    </location>
</feature>
<keyword evidence="2" id="KW-0597">Phosphoprotein</keyword>
<dbReference type="Pfam" id="PF09444">
    <property type="entry name" value="MRC1"/>
    <property type="match status" value="1"/>
</dbReference>
<feature type="region of interest" description="Disordered" evidence="4">
    <location>
        <begin position="328"/>
        <end position="372"/>
    </location>
</feature>
<feature type="compositionally biased region" description="Low complexity" evidence="4">
    <location>
        <begin position="189"/>
        <end position="201"/>
    </location>
</feature>
<evidence type="ECO:0000256" key="1">
    <source>
        <dbReference type="ARBA" id="ARBA00004123"/>
    </source>
</evidence>
<feature type="domain" description="DNA replication checkpoint mediator MRC1" evidence="5">
    <location>
        <begin position="971"/>
        <end position="1109"/>
    </location>
</feature>
<evidence type="ECO:0000256" key="3">
    <source>
        <dbReference type="ARBA" id="ARBA00023242"/>
    </source>
</evidence>